<sequence>MSTLAALRSWRGLFLPLAVGAAGLAAAAYLAAVDPNQPGHYPTCPFLAVTGWYCPGCGSLRALHDLAHLDLAGALARNPLAVLVVPYLLMSWVLWVERTVTGRVPRRVAPGWSIWVLLAGIVVFWVLRNVPGWTALSPA</sequence>
<dbReference type="InterPro" id="IPR021215">
    <property type="entry name" value="DUF2752"/>
</dbReference>
<dbReference type="OrthoDB" id="5966662at2"/>
<gene>
    <name evidence="2" type="ORF">FB474_2103</name>
</gene>
<feature type="transmembrane region" description="Helical" evidence="1">
    <location>
        <begin position="79"/>
        <end position="96"/>
    </location>
</feature>
<dbReference type="AlphaFoldDB" id="A0A542ZK33"/>
<dbReference type="RefSeq" id="WP_141788569.1">
    <property type="nucleotide sequence ID" value="NZ_BAAAKX010000002.1"/>
</dbReference>
<dbReference type="EMBL" id="VFOQ01000001">
    <property type="protein sequence ID" value="TQL60706.1"/>
    <property type="molecule type" value="Genomic_DNA"/>
</dbReference>
<dbReference type="Pfam" id="PF10825">
    <property type="entry name" value="DUF2752"/>
    <property type="match status" value="1"/>
</dbReference>
<accession>A0A542ZK33</accession>
<keyword evidence="1" id="KW-0472">Membrane</keyword>
<name>A0A542ZK33_9MICO</name>
<evidence type="ECO:0000313" key="3">
    <source>
        <dbReference type="Proteomes" id="UP000319514"/>
    </source>
</evidence>
<feature type="transmembrane region" description="Helical" evidence="1">
    <location>
        <begin position="108"/>
        <end position="127"/>
    </location>
</feature>
<keyword evidence="1" id="KW-0812">Transmembrane</keyword>
<feature type="transmembrane region" description="Helical" evidence="1">
    <location>
        <begin position="12"/>
        <end position="32"/>
    </location>
</feature>
<comment type="caution">
    <text evidence="2">The sequence shown here is derived from an EMBL/GenBank/DDBJ whole genome shotgun (WGS) entry which is preliminary data.</text>
</comment>
<evidence type="ECO:0000256" key="1">
    <source>
        <dbReference type="SAM" id="Phobius"/>
    </source>
</evidence>
<keyword evidence="3" id="KW-1185">Reference proteome</keyword>
<reference evidence="2 3" key="1">
    <citation type="submission" date="2019-06" db="EMBL/GenBank/DDBJ databases">
        <title>Sequencing the genomes of 1000 actinobacteria strains.</title>
        <authorList>
            <person name="Klenk H.-P."/>
        </authorList>
    </citation>
    <scope>NUCLEOTIDE SEQUENCE [LARGE SCALE GENOMIC DNA]</scope>
    <source>
        <strain evidence="2 3">DSM 18082</strain>
    </source>
</reference>
<evidence type="ECO:0000313" key="2">
    <source>
        <dbReference type="EMBL" id="TQL60706.1"/>
    </source>
</evidence>
<protein>
    <submittedName>
        <fullName evidence="2">Uncharacterized protein DUF2752</fullName>
    </submittedName>
</protein>
<dbReference type="Proteomes" id="UP000319514">
    <property type="component" value="Unassembled WGS sequence"/>
</dbReference>
<keyword evidence="1" id="KW-1133">Transmembrane helix</keyword>
<organism evidence="2 3">
    <name type="scientific">Oryzihumus leptocrescens</name>
    <dbReference type="NCBI Taxonomy" id="297536"/>
    <lineage>
        <taxon>Bacteria</taxon>
        <taxon>Bacillati</taxon>
        <taxon>Actinomycetota</taxon>
        <taxon>Actinomycetes</taxon>
        <taxon>Micrococcales</taxon>
        <taxon>Intrasporangiaceae</taxon>
        <taxon>Oryzihumus</taxon>
    </lineage>
</organism>
<proteinExistence type="predicted"/>